<evidence type="ECO:0000313" key="1">
    <source>
        <dbReference type="EMBL" id="KAF2011717.1"/>
    </source>
</evidence>
<keyword evidence="2" id="KW-1185">Reference proteome</keyword>
<dbReference type="Proteomes" id="UP000799778">
    <property type="component" value="Unassembled WGS sequence"/>
</dbReference>
<dbReference type="RefSeq" id="XP_033380056.1">
    <property type="nucleotide sequence ID" value="XM_033522792.1"/>
</dbReference>
<name>A0A6A5XFW2_9PLEO</name>
<evidence type="ECO:0000313" key="2">
    <source>
        <dbReference type="Proteomes" id="UP000799778"/>
    </source>
</evidence>
<proteinExistence type="predicted"/>
<reference evidence="1" key="1">
    <citation type="journal article" date="2020" name="Stud. Mycol.">
        <title>101 Dothideomycetes genomes: a test case for predicting lifestyles and emergence of pathogens.</title>
        <authorList>
            <person name="Haridas S."/>
            <person name="Albert R."/>
            <person name="Binder M."/>
            <person name="Bloem J."/>
            <person name="Labutti K."/>
            <person name="Salamov A."/>
            <person name="Andreopoulos B."/>
            <person name="Baker S."/>
            <person name="Barry K."/>
            <person name="Bills G."/>
            <person name="Bluhm B."/>
            <person name="Cannon C."/>
            <person name="Castanera R."/>
            <person name="Culley D."/>
            <person name="Daum C."/>
            <person name="Ezra D."/>
            <person name="Gonzalez J."/>
            <person name="Henrissat B."/>
            <person name="Kuo A."/>
            <person name="Liang C."/>
            <person name="Lipzen A."/>
            <person name="Lutzoni F."/>
            <person name="Magnuson J."/>
            <person name="Mondo S."/>
            <person name="Nolan M."/>
            <person name="Ohm R."/>
            <person name="Pangilinan J."/>
            <person name="Park H.-J."/>
            <person name="Ramirez L."/>
            <person name="Alfaro M."/>
            <person name="Sun H."/>
            <person name="Tritt A."/>
            <person name="Yoshinaga Y."/>
            <person name="Zwiers L.-H."/>
            <person name="Turgeon B."/>
            <person name="Goodwin S."/>
            <person name="Spatafora J."/>
            <person name="Crous P."/>
            <person name="Grigoriev I."/>
        </authorList>
    </citation>
    <scope>NUCLEOTIDE SEQUENCE</scope>
    <source>
        <strain evidence="1">CBS 175.79</strain>
    </source>
</reference>
<sequence>MEEGRSIGAQSVQLHTFDTLISPLIGPSSRLSMVWCMVKMTYCSRQTMPHSKYCMYATSHTTTLQYAYNRLHTIDYTMYVCTMYTMHIQPETCGVHSRSPHAMPCLPSSICRTTIVLSTSCPSTTVPPSLVSIHACLKTLNDNGTSIHPSIHPSKCGIASGSAAAPIRNGITHQLHMRSTPHAYMASTQYASMEPDSISSS</sequence>
<dbReference type="GeneID" id="54280189"/>
<dbReference type="EMBL" id="ML978074">
    <property type="protein sequence ID" value="KAF2011717.1"/>
    <property type="molecule type" value="Genomic_DNA"/>
</dbReference>
<protein>
    <submittedName>
        <fullName evidence="1">Uncharacterized protein</fullName>
    </submittedName>
</protein>
<dbReference type="AlphaFoldDB" id="A0A6A5XFW2"/>
<accession>A0A6A5XFW2</accession>
<organism evidence="1 2">
    <name type="scientific">Aaosphaeria arxii CBS 175.79</name>
    <dbReference type="NCBI Taxonomy" id="1450172"/>
    <lineage>
        <taxon>Eukaryota</taxon>
        <taxon>Fungi</taxon>
        <taxon>Dikarya</taxon>
        <taxon>Ascomycota</taxon>
        <taxon>Pezizomycotina</taxon>
        <taxon>Dothideomycetes</taxon>
        <taxon>Pleosporomycetidae</taxon>
        <taxon>Pleosporales</taxon>
        <taxon>Pleosporales incertae sedis</taxon>
        <taxon>Aaosphaeria</taxon>
    </lineage>
</organism>
<gene>
    <name evidence="1" type="ORF">BU24DRAFT_287630</name>
</gene>